<reference evidence="3 4" key="1">
    <citation type="submission" date="2019-08" db="EMBL/GenBank/DDBJ databases">
        <title>Lewinella sp. strain SSH13 Genome sequencing and assembly.</title>
        <authorList>
            <person name="Kim I."/>
        </authorList>
    </citation>
    <scope>NUCLEOTIDE SEQUENCE [LARGE SCALE GENOMIC DNA]</scope>
    <source>
        <strain evidence="3 4">SSH13</strain>
    </source>
</reference>
<proteinExistence type="predicted"/>
<dbReference type="Proteomes" id="UP000321907">
    <property type="component" value="Unassembled WGS sequence"/>
</dbReference>
<feature type="region of interest" description="Disordered" evidence="2">
    <location>
        <begin position="51"/>
        <end position="80"/>
    </location>
</feature>
<evidence type="ECO:0000256" key="2">
    <source>
        <dbReference type="SAM" id="MobiDB-lite"/>
    </source>
</evidence>
<accession>A0A5C7FEE3</accession>
<comment type="caution">
    <text evidence="3">The sequence shown here is derived from an EMBL/GenBank/DDBJ whole genome shotgun (WGS) entry which is preliminary data.</text>
</comment>
<keyword evidence="1" id="KW-0175">Coiled coil</keyword>
<organism evidence="3 4">
    <name type="scientific">Neolewinella aurantiaca</name>
    <dbReference type="NCBI Taxonomy" id="2602767"/>
    <lineage>
        <taxon>Bacteria</taxon>
        <taxon>Pseudomonadati</taxon>
        <taxon>Bacteroidota</taxon>
        <taxon>Saprospiria</taxon>
        <taxon>Saprospirales</taxon>
        <taxon>Lewinellaceae</taxon>
        <taxon>Neolewinella</taxon>
    </lineage>
</organism>
<dbReference type="OrthoDB" id="1494591at2"/>
<name>A0A5C7FEE3_9BACT</name>
<feature type="coiled-coil region" evidence="1">
    <location>
        <begin position="7"/>
        <end position="41"/>
    </location>
</feature>
<sequence length="107" mass="12160">MQPLAILDGLEIKLRQLSAAADRQRADYERIVAENQQLKQALDRQTGIVSSLKDKLERGQPDNAETSEDETTDVATSNTAALSKQQRETIEFCLKEVDRCLEWLQRN</sequence>
<evidence type="ECO:0000313" key="3">
    <source>
        <dbReference type="EMBL" id="TXF89457.1"/>
    </source>
</evidence>
<keyword evidence="4" id="KW-1185">Reference proteome</keyword>
<evidence type="ECO:0000256" key="1">
    <source>
        <dbReference type="SAM" id="Coils"/>
    </source>
</evidence>
<protein>
    <submittedName>
        <fullName evidence="3">Uncharacterized protein</fullName>
    </submittedName>
</protein>
<dbReference type="EMBL" id="VOXD01000014">
    <property type="protein sequence ID" value="TXF89457.1"/>
    <property type="molecule type" value="Genomic_DNA"/>
</dbReference>
<dbReference type="AlphaFoldDB" id="A0A5C7FEE3"/>
<evidence type="ECO:0000313" key="4">
    <source>
        <dbReference type="Proteomes" id="UP000321907"/>
    </source>
</evidence>
<dbReference type="RefSeq" id="WP_147930766.1">
    <property type="nucleotide sequence ID" value="NZ_VOXD01000014.1"/>
</dbReference>
<gene>
    <name evidence="3" type="ORF">FUA23_10855</name>
</gene>